<name>A0A3M5G4B5_PSESS</name>
<comment type="caution">
    <text evidence="4">The sequence shown here is derived from an EMBL/GenBank/DDBJ whole genome shotgun (WGS) entry which is preliminary data.</text>
</comment>
<dbReference type="EMBL" id="RBSW01000180">
    <property type="protein sequence ID" value="RMS80743.1"/>
    <property type="molecule type" value="Genomic_DNA"/>
</dbReference>
<dbReference type="InterPro" id="IPR052341">
    <property type="entry name" value="LOG_family_nucleotidases"/>
</dbReference>
<accession>A0A3M5G4B5</accession>
<dbReference type="Proteomes" id="UP000270499">
    <property type="component" value="Unassembled WGS sequence"/>
</dbReference>
<sequence>MIDSTRPTGPLILQEDKPRMPYVPDDLLSRHFQSNGLDLTSKIEEHINEVAPGTRNLPLYRDMMLTVLRMAQDDRNRWDVKITLQTLRELDKAFRVLERFKGRRKVTVFGSARTPQEHPLYAQARELGEKLARSDMMVITGAGGGIMAAAHAGAGLKHSLGFNITLPFEQHANPTVEGTENLLPFHFFFTRKLFFVKEADALVLCPGGFGTLDEALEVLTLIQTGKSPLVPVVLLDTPGGSFWQGALDFIKNQLQDNHYILPADMKLMRLVYSADDAVEEINQFYGNFHSSRWLKNKFVIRMRYALSAKALEHMQEAFADLCINENFHQHSYQGEEHDEVQFSHLTRLAFTFTGRNQGRLRELVDYINQQENWEDASATRDGAQDQAPQKTL</sequence>
<evidence type="ECO:0000313" key="4">
    <source>
        <dbReference type="EMBL" id="RMS80743.1"/>
    </source>
</evidence>
<comment type="catalytic activity">
    <reaction evidence="1">
        <text>AMP + H2O = D-ribose 5-phosphate + adenine</text>
        <dbReference type="Rhea" id="RHEA:20129"/>
        <dbReference type="ChEBI" id="CHEBI:15377"/>
        <dbReference type="ChEBI" id="CHEBI:16708"/>
        <dbReference type="ChEBI" id="CHEBI:78346"/>
        <dbReference type="ChEBI" id="CHEBI:456215"/>
        <dbReference type="EC" id="3.2.2.4"/>
    </reaction>
</comment>
<dbReference type="GO" id="GO:0008714">
    <property type="term" value="F:AMP nucleosidase activity"/>
    <property type="evidence" value="ECO:0007669"/>
    <property type="project" value="UniProtKB-EC"/>
</dbReference>
<dbReference type="SUPFAM" id="SSF102405">
    <property type="entry name" value="MCP/YpsA-like"/>
    <property type="match status" value="1"/>
</dbReference>
<organism evidence="4 5">
    <name type="scientific">Pseudomonas savastanoi</name>
    <name type="common">Pseudomonas syringae pv. savastanoi</name>
    <dbReference type="NCBI Taxonomy" id="29438"/>
    <lineage>
        <taxon>Bacteria</taxon>
        <taxon>Pseudomonadati</taxon>
        <taxon>Pseudomonadota</taxon>
        <taxon>Gammaproteobacteria</taxon>
        <taxon>Pseudomonadales</taxon>
        <taxon>Pseudomonadaceae</taxon>
        <taxon>Pseudomonas</taxon>
    </lineage>
</organism>
<evidence type="ECO:0000256" key="3">
    <source>
        <dbReference type="ARBA" id="ARBA00031983"/>
    </source>
</evidence>
<reference evidence="4 5" key="1">
    <citation type="submission" date="2018-08" db="EMBL/GenBank/DDBJ databases">
        <title>Recombination of ecologically and evolutionarily significant loci maintains genetic cohesion in the Pseudomonas syringae species complex.</title>
        <authorList>
            <person name="Dillon M."/>
            <person name="Thakur S."/>
            <person name="Almeida R.N.D."/>
            <person name="Weir B.S."/>
            <person name="Guttman D.S."/>
        </authorList>
    </citation>
    <scope>NUCLEOTIDE SEQUENCE [LARGE SCALE GENOMIC DNA]</scope>
    <source>
        <strain evidence="4 5">ICMP 9421</strain>
    </source>
</reference>
<dbReference type="PANTHER" id="PTHR43393:SF2">
    <property type="entry name" value="CYTOKININ RIBOSIDE 5'-MONOPHOSPHATE PHOSPHORIBOHYDROLASE"/>
    <property type="match status" value="1"/>
</dbReference>
<gene>
    <name evidence="4" type="ORF">ALP59_05368</name>
</gene>
<dbReference type="Gene3D" id="3.40.50.450">
    <property type="match status" value="1"/>
</dbReference>
<dbReference type="FunFam" id="3.40.50.450:FF:000027">
    <property type="entry name" value="Possible lysine decarboxylase"/>
    <property type="match status" value="1"/>
</dbReference>
<protein>
    <recommendedName>
        <fullName evidence="3">AMP nucleosidase</fullName>
        <ecNumber evidence="2">3.2.2.4</ecNumber>
    </recommendedName>
    <alternativeName>
        <fullName evidence="3">AMP nucleosidase</fullName>
    </alternativeName>
</protein>
<evidence type="ECO:0000313" key="5">
    <source>
        <dbReference type="Proteomes" id="UP000270499"/>
    </source>
</evidence>
<evidence type="ECO:0000256" key="2">
    <source>
        <dbReference type="ARBA" id="ARBA00011985"/>
    </source>
</evidence>
<dbReference type="AlphaFoldDB" id="A0A3M5G4B5"/>
<dbReference type="PANTHER" id="PTHR43393">
    <property type="entry name" value="CYTOKININ RIBOSIDE 5'-MONOPHOSPHATE PHOSPHORIBOHYDROLASE"/>
    <property type="match status" value="1"/>
</dbReference>
<dbReference type="Pfam" id="PF03641">
    <property type="entry name" value="Lysine_decarbox"/>
    <property type="match status" value="1"/>
</dbReference>
<dbReference type="EC" id="3.2.2.4" evidence="2"/>
<evidence type="ECO:0000256" key="1">
    <source>
        <dbReference type="ARBA" id="ARBA00000274"/>
    </source>
</evidence>
<proteinExistence type="predicted"/>
<dbReference type="InterPro" id="IPR031100">
    <property type="entry name" value="LOG_fam"/>
</dbReference>
<dbReference type="GO" id="GO:0005829">
    <property type="term" value="C:cytosol"/>
    <property type="evidence" value="ECO:0007669"/>
    <property type="project" value="TreeGrafter"/>
</dbReference>